<dbReference type="Proteomes" id="UP000186698">
    <property type="component" value="Chromosome 9_10S"/>
</dbReference>
<dbReference type="RefSeq" id="XP_041434884.1">
    <property type="nucleotide sequence ID" value="XM_041578950.1"/>
</dbReference>
<sequence length="182" mass="20525">MYKEVEAKPDQIDDKEFNIREADTPPTLESILNERVIGVQTCDFRCLFSGYKGEVCCIEPLHTKTELCDHPITNYSSLAMSSLTEILVIGLKLSLKVWMTFAYGRIDPSNVPLLTLCYPARSPKPHAGICRGDVVHFLLVKRDLEQFISLNRNSFLCTMTLLTLLQVKSDCLGLHLSLLLYG</sequence>
<dbReference type="Pfam" id="PF23410">
    <property type="entry name" value="Beta-prop_VPS8"/>
    <property type="match status" value="1"/>
</dbReference>
<protein>
    <submittedName>
        <fullName evidence="2">Vacuolar protein sorting-associated protein 8 homolog isoform X1</fullName>
    </submittedName>
</protein>
<evidence type="ECO:0000313" key="2">
    <source>
        <dbReference type="RefSeq" id="XP_041434884.1"/>
    </source>
</evidence>
<reference evidence="2" key="1">
    <citation type="submission" date="2025-08" db="UniProtKB">
        <authorList>
            <consortium name="RefSeq"/>
        </authorList>
    </citation>
    <scope>IDENTIFICATION</scope>
    <source>
        <strain evidence="2">J_2021</strain>
        <tissue evidence="2">Erythrocytes</tissue>
    </source>
</reference>
<name>A0A8J1LZM8_XENLA</name>
<dbReference type="OrthoDB" id="289913at2759"/>
<evidence type="ECO:0000313" key="1">
    <source>
        <dbReference type="Proteomes" id="UP000186698"/>
    </source>
</evidence>
<dbReference type="AlphaFoldDB" id="A0A8J1LZM8"/>
<dbReference type="KEGG" id="xla:108703043"/>
<dbReference type="GeneID" id="108703043"/>
<accession>A0A8J1LZM8</accession>
<dbReference type="CTD" id="108703043"/>
<proteinExistence type="predicted"/>
<gene>
    <name evidence="2" type="primary">LOC108703043</name>
</gene>
<organism evidence="1 2">
    <name type="scientific">Xenopus laevis</name>
    <name type="common">African clawed frog</name>
    <dbReference type="NCBI Taxonomy" id="8355"/>
    <lineage>
        <taxon>Eukaryota</taxon>
        <taxon>Metazoa</taxon>
        <taxon>Chordata</taxon>
        <taxon>Craniata</taxon>
        <taxon>Vertebrata</taxon>
        <taxon>Euteleostomi</taxon>
        <taxon>Amphibia</taxon>
        <taxon>Batrachia</taxon>
        <taxon>Anura</taxon>
        <taxon>Pipoidea</taxon>
        <taxon>Pipidae</taxon>
        <taxon>Xenopodinae</taxon>
        <taxon>Xenopus</taxon>
        <taxon>Xenopus</taxon>
    </lineage>
</organism>
<keyword evidence="1" id="KW-1185">Reference proteome</keyword>